<dbReference type="HOGENOM" id="CLU_020027_8_2_10"/>
<protein>
    <submittedName>
        <fullName evidence="4">Beta-lactamase</fullName>
    </submittedName>
</protein>
<dbReference type="Pfam" id="PF00144">
    <property type="entry name" value="Beta-lactamase"/>
    <property type="match status" value="1"/>
</dbReference>
<dbReference type="OrthoDB" id="9797709at2"/>
<dbReference type="EMBL" id="CP002691">
    <property type="protein sequence ID" value="AEE52796.1"/>
    <property type="molecule type" value="Genomic_DNA"/>
</dbReference>
<sequence>MKTTILSIVLLLFSATVFAQSNYSQETLDKIKEVENNITGNLVVNDARPNTILERMAKYKVKGLSIAVIQDYKIAWAKGYGWADEAEKRPVTPETLFEPGSISKTLNALGILKLAQDKKLDLYTDINTYLKSWKFPYDSLSKGKKITLAHLLSHTGGLSTHGFPGHNINGPTPTVFEVLDGKSPAVTPVVRSLFEPDLKFQYSGGGTTISQVILTDITGQAYDAWMYENVLKPIGMVNSTYAQPLSKDKRHLAASAYRPDGTPIAGKFHVYPEQAAAGLWMTPSDLCQYIIDMQLAQQGKTSKVLSPEMVKLHLTPYNNGPTAMGTFIANLDGARYFEHGAGNDGFCGQFYGSLEGGYGVAIFLNNENGRLLYEVIQSVAKAYNWKNFYREPQRKTSIPVSDNVIKTYEGLYLYDDSWAAVGKKDEEYHFFTGGTYAKMYYTSPTRFFNEEFQAVKEFIKDDKGNILGYTRTVGDKEYPLSKKIGDLDTLKLANPLFGEIGWYFFELKKYQESLAYFKRGVQLYPEDLNMAVNMAHLYLFNNDYKSALAIYKAHQKKMVRPDLSFEKLMQDDYTYFKDHNYDLKLFDKVFAELKVKKP</sequence>
<dbReference type="SUPFAM" id="SSF56601">
    <property type="entry name" value="beta-lactamase/transpeptidase-like"/>
    <property type="match status" value="1"/>
</dbReference>
<evidence type="ECO:0000256" key="2">
    <source>
        <dbReference type="SAM" id="SignalP"/>
    </source>
</evidence>
<feature type="signal peptide" evidence="2">
    <location>
        <begin position="1"/>
        <end position="19"/>
    </location>
</feature>
<dbReference type="eggNOG" id="COG0457">
    <property type="taxonomic scope" value="Bacteria"/>
</dbReference>
<dbReference type="Gene3D" id="3.40.710.10">
    <property type="entry name" value="DD-peptidase/beta-lactamase superfamily"/>
    <property type="match status" value="1"/>
</dbReference>
<dbReference type="InterPro" id="IPR012338">
    <property type="entry name" value="Beta-lactam/transpept-like"/>
</dbReference>
<dbReference type="PANTHER" id="PTHR46825:SF12">
    <property type="entry name" value="PENICILLIN-BINDING PROTEIN 4"/>
    <property type="match status" value="1"/>
</dbReference>
<feature type="repeat" description="TPR" evidence="1">
    <location>
        <begin position="494"/>
        <end position="527"/>
    </location>
</feature>
<proteinExistence type="predicted"/>
<evidence type="ECO:0000259" key="3">
    <source>
        <dbReference type="Pfam" id="PF00144"/>
    </source>
</evidence>
<reference key="2">
    <citation type="submission" date="2011-04" db="EMBL/GenBank/DDBJ databases">
        <title>Complete sequence of chromosome of Haliscomenobacter hydrossis DSM 1100.</title>
        <authorList>
            <consortium name="US DOE Joint Genome Institute (JGI-PGF)"/>
            <person name="Lucas S."/>
            <person name="Han J."/>
            <person name="Lapidus A."/>
            <person name="Bruce D."/>
            <person name="Goodwin L."/>
            <person name="Pitluck S."/>
            <person name="Peters L."/>
            <person name="Kyrpides N."/>
            <person name="Mavromatis K."/>
            <person name="Ivanova N."/>
            <person name="Ovchinnikova G."/>
            <person name="Pagani I."/>
            <person name="Daligault H."/>
            <person name="Detter J.C."/>
            <person name="Han C."/>
            <person name="Land M."/>
            <person name="Hauser L."/>
            <person name="Markowitz V."/>
            <person name="Cheng J.-F."/>
            <person name="Hugenholtz P."/>
            <person name="Woyke T."/>
            <person name="Wu D."/>
            <person name="Verbarg S."/>
            <person name="Frueling A."/>
            <person name="Brambilla E."/>
            <person name="Klenk H.-P."/>
            <person name="Eisen J.A."/>
        </authorList>
    </citation>
    <scope>NUCLEOTIDE SEQUENCE</scope>
    <source>
        <strain>DSM 1100</strain>
    </source>
</reference>
<name>F4L164_HALH1</name>
<feature type="chain" id="PRO_5003312389" evidence="2">
    <location>
        <begin position="20"/>
        <end position="598"/>
    </location>
</feature>
<reference evidence="4 5" key="1">
    <citation type="journal article" date="2011" name="Stand. Genomic Sci.">
        <title>Complete genome sequence of Haliscomenobacter hydrossis type strain (O).</title>
        <authorList>
            <consortium name="US DOE Joint Genome Institute (JGI-PGF)"/>
            <person name="Daligault H."/>
            <person name="Lapidus A."/>
            <person name="Zeytun A."/>
            <person name="Nolan M."/>
            <person name="Lucas S."/>
            <person name="Del Rio T.G."/>
            <person name="Tice H."/>
            <person name="Cheng J.F."/>
            <person name="Tapia R."/>
            <person name="Han C."/>
            <person name="Goodwin L."/>
            <person name="Pitluck S."/>
            <person name="Liolios K."/>
            <person name="Pagani I."/>
            <person name="Ivanova N."/>
            <person name="Huntemann M."/>
            <person name="Mavromatis K."/>
            <person name="Mikhailova N."/>
            <person name="Pati A."/>
            <person name="Chen A."/>
            <person name="Palaniappan K."/>
            <person name="Land M."/>
            <person name="Hauser L."/>
            <person name="Brambilla E.M."/>
            <person name="Rohde M."/>
            <person name="Verbarg S."/>
            <person name="Goker M."/>
            <person name="Bristow J."/>
            <person name="Eisen J.A."/>
            <person name="Markowitz V."/>
            <person name="Hugenholtz P."/>
            <person name="Kyrpides N.C."/>
            <person name="Klenk H.P."/>
            <person name="Woyke T."/>
        </authorList>
    </citation>
    <scope>NUCLEOTIDE SEQUENCE [LARGE SCALE GENOMIC DNA]</scope>
    <source>
        <strain evidence="5">ATCC 27775 / DSM 1100 / LMG 10767 / O</strain>
    </source>
</reference>
<dbReference type="eggNOG" id="COG1680">
    <property type="taxonomic scope" value="Bacteria"/>
</dbReference>
<keyword evidence="1" id="KW-0802">TPR repeat</keyword>
<dbReference type="PANTHER" id="PTHR46825">
    <property type="entry name" value="D-ALANYL-D-ALANINE-CARBOXYPEPTIDASE/ENDOPEPTIDASE AMPH"/>
    <property type="match status" value="1"/>
</dbReference>
<dbReference type="InterPro" id="IPR050491">
    <property type="entry name" value="AmpC-like"/>
</dbReference>
<keyword evidence="5" id="KW-1185">Reference proteome</keyword>
<gene>
    <name evidence="4" type="ordered locus">Halhy_4968</name>
</gene>
<accession>F4L164</accession>
<evidence type="ECO:0000256" key="1">
    <source>
        <dbReference type="PROSITE-ProRule" id="PRU00339"/>
    </source>
</evidence>
<dbReference type="AlphaFoldDB" id="F4L164"/>
<keyword evidence="2" id="KW-0732">Signal</keyword>
<evidence type="ECO:0000313" key="5">
    <source>
        <dbReference type="Proteomes" id="UP000008461"/>
    </source>
</evidence>
<feature type="domain" description="Beta-lactamase-related" evidence="3">
    <location>
        <begin position="51"/>
        <end position="368"/>
    </location>
</feature>
<dbReference type="Gene3D" id="1.25.40.10">
    <property type="entry name" value="Tetratricopeptide repeat domain"/>
    <property type="match status" value="1"/>
</dbReference>
<dbReference type="SUPFAM" id="SSF48452">
    <property type="entry name" value="TPR-like"/>
    <property type="match status" value="1"/>
</dbReference>
<dbReference type="Proteomes" id="UP000008461">
    <property type="component" value="Chromosome"/>
</dbReference>
<dbReference type="PROSITE" id="PS50005">
    <property type="entry name" value="TPR"/>
    <property type="match status" value="1"/>
</dbReference>
<dbReference type="RefSeq" id="WP_013767331.1">
    <property type="nucleotide sequence ID" value="NC_015510.1"/>
</dbReference>
<organism evidence="4 5">
    <name type="scientific">Haliscomenobacter hydrossis (strain ATCC 27775 / DSM 1100 / LMG 10767 / O)</name>
    <dbReference type="NCBI Taxonomy" id="760192"/>
    <lineage>
        <taxon>Bacteria</taxon>
        <taxon>Pseudomonadati</taxon>
        <taxon>Bacteroidota</taxon>
        <taxon>Saprospiria</taxon>
        <taxon>Saprospirales</taxon>
        <taxon>Haliscomenobacteraceae</taxon>
        <taxon>Haliscomenobacter</taxon>
    </lineage>
</organism>
<dbReference type="InterPro" id="IPR001466">
    <property type="entry name" value="Beta-lactam-related"/>
</dbReference>
<dbReference type="InterPro" id="IPR011990">
    <property type="entry name" value="TPR-like_helical_dom_sf"/>
</dbReference>
<dbReference type="KEGG" id="hhy:Halhy_4968"/>
<dbReference type="InterPro" id="IPR019734">
    <property type="entry name" value="TPR_rpt"/>
</dbReference>
<evidence type="ECO:0000313" key="4">
    <source>
        <dbReference type="EMBL" id="AEE52796.1"/>
    </source>
</evidence>
<dbReference type="STRING" id="760192.Halhy_4968"/>